<dbReference type="EMBL" id="SNYC01000003">
    <property type="protein sequence ID" value="TDQ11433.1"/>
    <property type="molecule type" value="Genomic_DNA"/>
</dbReference>
<dbReference type="OrthoDB" id="9788959at2"/>
<reference evidence="3 4" key="1">
    <citation type="submission" date="2019-03" db="EMBL/GenBank/DDBJ databases">
        <title>Genomic Encyclopedia of Archaeal and Bacterial Type Strains, Phase II (KMG-II): from individual species to whole genera.</title>
        <authorList>
            <person name="Goeker M."/>
        </authorList>
    </citation>
    <scope>NUCLEOTIDE SEQUENCE [LARGE SCALE GENOMIC DNA]</scope>
    <source>
        <strain evidence="3 4">DSM 19035</strain>
    </source>
</reference>
<accession>A0A4V3D1K1</accession>
<feature type="domain" description="UspA" evidence="2">
    <location>
        <begin position="1"/>
        <end position="138"/>
    </location>
</feature>
<name>A0A4V3D1K1_9SPHI</name>
<evidence type="ECO:0000313" key="4">
    <source>
        <dbReference type="Proteomes" id="UP000295620"/>
    </source>
</evidence>
<evidence type="ECO:0000259" key="2">
    <source>
        <dbReference type="Pfam" id="PF00582"/>
    </source>
</evidence>
<protein>
    <submittedName>
        <fullName evidence="3">Nucleotide-binding universal stress UspA family protein</fullName>
    </submittedName>
</protein>
<dbReference type="CDD" id="cd00293">
    <property type="entry name" value="USP-like"/>
    <property type="match status" value="1"/>
</dbReference>
<dbReference type="RefSeq" id="WP_133574507.1">
    <property type="nucleotide sequence ID" value="NZ_SNYC01000003.1"/>
</dbReference>
<dbReference type="Proteomes" id="UP000295620">
    <property type="component" value="Unassembled WGS sequence"/>
</dbReference>
<organism evidence="3 4">
    <name type="scientific">Pedobacter metabolipauper</name>
    <dbReference type="NCBI Taxonomy" id="425513"/>
    <lineage>
        <taxon>Bacteria</taxon>
        <taxon>Pseudomonadati</taxon>
        <taxon>Bacteroidota</taxon>
        <taxon>Sphingobacteriia</taxon>
        <taxon>Sphingobacteriales</taxon>
        <taxon>Sphingobacteriaceae</taxon>
        <taxon>Pedobacter</taxon>
    </lineage>
</organism>
<dbReference type="PANTHER" id="PTHR46268:SF6">
    <property type="entry name" value="UNIVERSAL STRESS PROTEIN UP12"/>
    <property type="match status" value="1"/>
</dbReference>
<comment type="caution">
    <text evidence="3">The sequence shown here is derived from an EMBL/GenBank/DDBJ whole genome shotgun (WGS) entry which is preliminary data.</text>
</comment>
<sequence length="275" mass="30607">MKTIIAATDYSENAMNAVKYASGLAKQFNAKLVLFNSFVLPVHAANTLLSANSIQALIDKNKRALITIALEISSNYAIEVICESEAYDVEDELDRLMSKYDADILVLGMRGNSIEQKLFGNTTTSVIKRAKYPVLAIPGAVGFKKINKVLFACDTAYRYKDSTLTQLRSVLERINAKVEVFSVRQEAFEKKILRDTSTDNLKVLLDGNRYKFKIVKGLGIISSIRAEVKAYHADLLVMVPHEHSFWDSIIHVSKTTAMASQSDVPLLSIPNNRVN</sequence>
<comment type="similarity">
    <text evidence="1">Belongs to the universal stress protein A family.</text>
</comment>
<dbReference type="Pfam" id="PF00582">
    <property type="entry name" value="Usp"/>
    <property type="match status" value="1"/>
</dbReference>
<dbReference type="AlphaFoldDB" id="A0A4V3D1K1"/>
<dbReference type="InterPro" id="IPR006016">
    <property type="entry name" value="UspA"/>
</dbReference>
<dbReference type="PRINTS" id="PR01438">
    <property type="entry name" value="UNVRSLSTRESS"/>
</dbReference>
<keyword evidence="4" id="KW-1185">Reference proteome</keyword>
<dbReference type="InterPro" id="IPR006015">
    <property type="entry name" value="Universal_stress_UspA"/>
</dbReference>
<dbReference type="Gene3D" id="3.40.50.12370">
    <property type="match status" value="1"/>
</dbReference>
<dbReference type="PANTHER" id="PTHR46268">
    <property type="entry name" value="STRESS RESPONSE PROTEIN NHAX"/>
    <property type="match status" value="1"/>
</dbReference>
<gene>
    <name evidence="3" type="ORF">ATK78_0555</name>
</gene>
<evidence type="ECO:0000313" key="3">
    <source>
        <dbReference type="EMBL" id="TDQ11433.1"/>
    </source>
</evidence>
<dbReference type="SUPFAM" id="SSF52402">
    <property type="entry name" value="Adenine nucleotide alpha hydrolases-like"/>
    <property type="match status" value="2"/>
</dbReference>
<proteinExistence type="inferred from homology"/>
<evidence type="ECO:0000256" key="1">
    <source>
        <dbReference type="ARBA" id="ARBA00008791"/>
    </source>
</evidence>